<dbReference type="EMBL" id="JBHSBB010000001">
    <property type="protein sequence ID" value="MFC4029969.1"/>
    <property type="molecule type" value="Genomic_DNA"/>
</dbReference>
<name>A0ABV8HI78_9ACTN</name>
<organism evidence="8 9">
    <name type="scientific">Streptomyces polygonati</name>
    <dbReference type="NCBI Taxonomy" id="1617087"/>
    <lineage>
        <taxon>Bacteria</taxon>
        <taxon>Bacillati</taxon>
        <taxon>Actinomycetota</taxon>
        <taxon>Actinomycetes</taxon>
        <taxon>Kitasatosporales</taxon>
        <taxon>Streptomycetaceae</taxon>
        <taxon>Streptomyces</taxon>
    </lineage>
</organism>
<gene>
    <name evidence="8" type="ORF">ACFO3J_00630</name>
</gene>
<keyword evidence="9" id="KW-1185">Reference proteome</keyword>
<dbReference type="PANTHER" id="PTHR45677">
    <property type="entry name" value="GLUTAMATE DECARBOXYLASE-RELATED"/>
    <property type="match status" value="1"/>
</dbReference>
<dbReference type="SUPFAM" id="SSF53383">
    <property type="entry name" value="PLP-dependent transferases"/>
    <property type="match status" value="1"/>
</dbReference>
<dbReference type="Gene3D" id="3.90.1150.10">
    <property type="entry name" value="Aspartate Aminotransferase, domain 1"/>
    <property type="match status" value="1"/>
</dbReference>
<keyword evidence="5 6" id="KW-0456">Lyase</keyword>
<evidence type="ECO:0000256" key="5">
    <source>
        <dbReference type="ARBA" id="ARBA00023239"/>
    </source>
</evidence>
<feature type="region of interest" description="Disordered" evidence="7">
    <location>
        <begin position="507"/>
        <end position="531"/>
    </location>
</feature>
<keyword evidence="4 6" id="KW-0663">Pyridoxal phosphate</keyword>
<evidence type="ECO:0000256" key="2">
    <source>
        <dbReference type="ARBA" id="ARBA00009533"/>
    </source>
</evidence>
<comment type="caution">
    <text evidence="8">The sequence shown here is derived from an EMBL/GenBank/DDBJ whole genome shotgun (WGS) entry which is preliminary data.</text>
</comment>
<evidence type="ECO:0000256" key="3">
    <source>
        <dbReference type="ARBA" id="ARBA00022793"/>
    </source>
</evidence>
<protein>
    <submittedName>
        <fullName evidence="8">Pyridoxal phosphate-dependent decarboxylase family protein</fullName>
    </submittedName>
</protein>
<dbReference type="RefSeq" id="WP_386424699.1">
    <property type="nucleotide sequence ID" value="NZ_JBHSBB010000001.1"/>
</dbReference>
<comment type="cofactor">
    <cofactor evidence="1 6">
        <name>pyridoxal 5'-phosphate</name>
        <dbReference type="ChEBI" id="CHEBI:597326"/>
    </cofactor>
</comment>
<evidence type="ECO:0000256" key="4">
    <source>
        <dbReference type="ARBA" id="ARBA00022898"/>
    </source>
</evidence>
<dbReference type="PANTHER" id="PTHR45677:SF8">
    <property type="entry name" value="CYSTEINE SULFINIC ACID DECARBOXYLASE"/>
    <property type="match status" value="1"/>
</dbReference>
<reference evidence="9" key="1">
    <citation type="journal article" date="2019" name="Int. J. Syst. Evol. Microbiol.">
        <title>The Global Catalogue of Microorganisms (GCM) 10K type strain sequencing project: providing services to taxonomists for standard genome sequencing and annotation.</title>
        <authorList>
            <consortium name="The Broad Institute Genomics Platform"/>
            <consortium name="The Broad Institute Genome Sequencing Center for Infectious Disease"/>
            <person name="Wu L."/>
            <person name="Ma J."/>
        </authorList>
    </citation>
    <scope>NUCLEOTIDE SEQUENCE [LARGE SCALE GENOMIC DNA]</scope>
    <source>
        <strain evidence="9">CGMCC 4.7237</strain>
    </source>
</reference>
<evidence type="ECO:0000256" key="1">
    <source>
        <dbReference type="ARBA" id="ARBA00001933"/>
    </source>
</evidence>
<dbReference type="InterPro" id="IPR015421">
    <property type="entry name" value="PyrdxlP-dep_Trfase_major"/>
</dbReference>
<sequence>MSMIDEKQLSVFRPAGTPDGLEELRTLVNTAIDTLRDAHLVRRGPVLPGGPPAAAAAAREALAGPLLPSVPEPAGDVFRGLIEAYAQWSVDITHPAAVARMQCPPTTVAVAAELVAATLNQSLHAWESGPFALELERYVVRELAALAGYGPQAGGTLTAGGSISNLMAVLAARDNILGDGSGRTPFAAGLAAASRRPVVLCSDATHFSIGRALGITGLGEDAVLAAPADTAGRLIPGELDRLLGELPDDIAPVAVIACAGSTDEGWTDRLPELAEVAHRHGVWLHADAAYGGGALMSPRLRGLLDGIAQADSITLDLHKFGWTPASTGVFLVRDAASLTPLAQQTTTLNAVDDKEAGYFGLYGSSVQATRRADALKVAVTMRAYGKDGMAALVDRCHDLALHAAGRIAAEPRLHLAVTPLLSTVLFRYLPDSAPEATSEDVDAFNGALRRRLMADGTALLARTRVAQPDGARPVFLKLMMLNPGTAPEAVDQVLDAIVSTARALDAEAAADPGQGDTTAGERLAAAADREA</sequence>
<evidence type="ECO:0000256" key="6">
    <source>
        <dbReference type="RuleBase" id="RU000382"/>
    </source>
</evidence>
<proteinExistence type="inferred from homology"/>
<evidence type="ECO:0000313" key="9">
    <source>
        <dbReference type="Proteomes" id="UP001595765"/>
    </source>
</evidence>
<dbReference type="InterPro" id="IPR002129">
    <property type="entry name" value="PyrdxlP-dep_de-COase"/>
</dbReference>
<keyword evidence="3" id="KW-0210">Decarboxylase</keyword>
<comment type="similarity">
    <text evidence="2 6">Belongs to the group II decarboxylase family.</text>
</comment>
<dbReference type="InterPro" id="IPR015424">
    <property type="entry name" value="PyrdxlP-dep_Trfase"/>
</dbReference>
<dbReference type="Proteomes" id="UP001595765">
    <property type="component" value="Unassembled WGS sequence"/>
</dbReference>
<dbReference type="Pfam" id="PF00282">
    <property type="entry name" value="Pyridoxal_deC"/>
    <property type="match status" value="1"/>
</dbReference>
<evidence type="ECO:0000313" key="8">
    <source>
        <dbReference type="EMBL" id="MFC4029969.1"/>
    </source>
</evidence>
<dbReference type="Gene3D" id="3.40.640.10">
    <property type="entry name" value="Type I PLP-dependent aspartate aminotransferase-like (Major domain)"/>
    <property type="match status" value="1"/>
</dbReference>
<dbReference type="InterPro" id="IPR015422">
    <property type="entry name" value="PyrdxlP-dep_Trfase_small"/>
</dbReference>
<accession>A0ABV8HI78</accession>
<evidence type="ECO:0000256" key="7">
    <source>
        <dbReference type="SAM" id="MobiDB-lite"/>
    </source>
</evidence>